<evidence type="ECO:0000313" key="1">
    <source>
        <dbReference type="EMBL" id="MBE9033187.1"/>
    </source>
</evidence>
<sequence>MTPTSPNIPSCTWKRSIAQGWENPYVVRYPSNLDDGPLHGMPLGGFGAGCIGR</sequence>
<protein>
    <submittedName>
        <fullName evidence="1">Uncharacterized protein</fullName>
    </submittedName>
</protein>
<name>A0A928VVC7_9CYAN</name>
<accession>A0A928VVC7</accession>
<dbReference type="AlphaFoldDB" id="A0A928VVC7"/>
<reference evidence="1" key="1">
    <citation type="submission" date="2020-10" db="EMBL/GenBank/DDBJ databases">
        <authorList>
            <person name="Castelo-Branco R."/>
            <person name="Eusebio N."/>
            <person name="Adriana R."/>
            <person name="Vieira A."/>
            <person name="Brugerolle De Fraissinette N."/>
            <person name="Rezende De Castro R."/>
            <person name="Schneider M.P."/>
            <person name="Vasconcelos V."/>
            <person name="Leao P.N."/>
        </authorList>
    </citation>
    <scope>NUCLEOTIDE SEQUENCE</scope>
    <source>
        <strain evidence="1">LEGE 11480</strain>
    </source>
</reference>
<proteinExistence type="predicted"/>
<organism evidence="1 2">
    <name type="scientific">Romeriopsis navalis LEGE 11480</name>
    <dbReference type="NCBI Taxonomy" id="2777977"/>
    <lineage>
        <taxon>Bacteria</taxon>
        <taxon>Bacillati</taxon>
        <taxon>Cyanobacteriota</taxon>
        <taxon>Cyanophyceae</taxon>
        <taxon>Leptolyngbyales</taxon>
        <taxon>Leptolyngbyaceae</taxon>
        <taxon>Romeriopsis</taxon>
        <taxon>Romeriopsis navalis</taxon>
    </lineage>
</organism>
<keyword evidence="2" id="KW-1185">Reference proteome</keyword>
<comment type="caution">
    <text evidence="1">The sequence shown here is derived from an EMBL/GenBank/DDBJ whole genome shotgun (WGS) entry which is preliminary data.</text>
</comment>
<feature type="non-terminal residue" evidence="1">
    <location>
        <position position="53"/>
    </location>
</feature>
<dbReference type="Proteomes" id="UP000625316">
    <property type="component" value="Unassembled WGS sequence"/>
</dbReference>
<gene>
    <name evidence="1" type="ORF">IQ266_25970</name>
</gene>
<evidence type="ECO:0000313" key="2">
    <source>
        <dbReference type="Proteomes" id="UP000625316"/>
    </source>
</evidence>
<dbReference type="EMBL" id="JADEXQ010000160">
    <property type="protein sequence ID" value="MBE9033187.1"/>
    <property type="molecule type" value="Genomic_DNA"/>
</dbReference>